<keyword evidence="4" id="KW-0560">Oxidoreductase</keyword>
<dbReference type="AlphaFoldDB" id="A0A059F8S7"/>
<dbReference type="SUPFAM" id="SSF51905">
    <property type="entry name" value="FAD/NAD(P)-binding domain"/>
    <property type="match status" value="2"/>
</dbReference>
<evidence type="ECO:0000259" key="5">
    <source>
        <dbReference type="Pfam" id="PF07992"/>
    </source>
</evidence>
<gene>
    <name evidence="6" type="ORF">HJA_13995</name>
</gene>
<dbReference type="GO" id="GO:0019646">
    <property type="term" value="P:aerobic electron transport chain"/>
    <property type="evidence" value="ECO:0007669"/>
    <property type="project" value="TreeGrafter"/>
</dbReference>
<dbReference type="InterPro" id="IPR036188">
    <property type="entry name" value="FAD/NAD-bd_sf"/>
</dbReference>
<comment type="caution">
    <text evidence="6">The sequence shown here is derived from an EMBL/GenBank/DDBJ whole genome shotgun (WGS) entry which is preliminary data.</text>
</comment>
<dbReference type="NCBIfam" id="TIGR03169">
    <property type="entry name" value="Nterm_to_SelD"/>
    <property type="match status" value="1"/>
</dbReference>
<dbReference type="InterPro" id="IPR023753">
    <property type="entry name" value="FAD/NAD-binding_dom"/>
</dbReference>
<feature type="domain" description="FAD/NAD(P)-binding" evidence="5">
    <location>
        <begin position="11"/>
        <end position="292"/>
    </location>
</feature>
<dbReference type="InterPro" id="IPR051169">
    <property type="entry name" value="NADH-Q_oxidoreductase"/>
</dbReference>
<dbReference type="Pfam" id="PF07992">
    <property type="entry name" value="Pyr_redox_2"/>
    <property type="match status" value="1"/>
</dbReference>
<evidence type="ECO:0000313" key="6">
    <source>
        <dbReference type="EMBL" id="KCZ86997.1"/>
    </source>
</evidence>
<evidence type="ECO:0000256" key="3">
    <source>
        <dbReference type="ARBA" id="ARBA00022827"/>
    </source>
</evidence>
<dbReference type="eggNOG" id="COG1252">
    <property type="taxonomic scope" value="Bacteria"/>
</dbReference>
<comment type="cofactor">
    <cofactor evidence="1">
        <name>FAD</name>
        <dbReference type="ChEBI" id="CHEBI:57692"/>
    </cofactor>
</comment>
<name>A0A059F8S7_9PROT</name>
<accession>A0A059F8S7</accession>
<dbReference type="EMBL" id="ARYJ01000010">
    <property type="protein sequence ID" value="KCZ86997.1"/>
    <property type="molecule type" value="Genomic_DNA"/>
</dbReference>
<reference evidence="6 7" key="1">
    <citation type="journal article" date="2014" name="Antonie Van Leeuwenhoek">
        <title>Hyphomonas beringensis sp. nov. and Hyphomonas chukchiensis sp. nov., isolated from surface seawater of the Bering Sea and Chukchi Sea.</title>
        <authorList>
            <person name="Li C."/>
            <person name="Lai Q."/>
            <person name="Li G."/>
            <person name="Dong C."/>
            <person name="Wang J."/>
            <person name="Liao Y."/>
            <person name="Shao Z."/>
        </authorList>
    </citation>
    <scope>NUCLEOTIDE SEQUENCE [LARGE SCALE GENOMIC DNA]</scope>
    <source>
        <strain evidence="6 7">VP2</strain>
    </source>
</reference>
<dbReference type="STRING" id="1280952.HJA_13995"/>
<keyword evidence="6" id="KW-0418">Kinase</keyword>
<keyword evidence="6" id="KW-0808">Transferase</keyword>
<dbReference type="PRINTS" id="PR00368">
    <property type="entry name" value="FADPNR"/>
</dbReference>
<keyword evidence="2" id="KW-0285">Flavoprotein</keyword>
<dbReference type="RefSeq" id="WP_035583388.1">
    <property type="nucleotide sequence ID" value="NZ_ARYJ01000010.1"/>
</dbReference>
<dbReference type="PATRIC" id="fig|1280952.3.peg.2801"/>
<dbReference type="GO" id="GO:0003955">
    <property type="term" value="F:NAD(P)H dehydrogenase (quinone) activity"/>
    <property type="evidence" value="ECO:0007669"/>
    <property type="project" value="TreeGrafter"/>
</dbReference>
<keyword evidence="7" id="KW-1185">Reference proteome</keyword>
<dbReference type="InterPro" id="IPR017584">
    <property type="entry name" value="Pyridine_nucleo_diS_OxRdtase_N"/>
</dbReference>
<evidence type="ECO:0000256" key="1">
    <source>
        <dbReference type="ARBA" id="ARBA00001974"/>
    </source>
</evidence>
<dbReference type="PANTHER" id="PTHR42913">
    <property type="entry name" value="APOPTOSIS-INDUCING FACTOR 1"/>
    <property type="match status" value="1"/>
</dbReference>
<proteinExistence type="predicted"/>
<evidence type="ECO:0000256" key="4">
    <source>
        <dbReference type="ARBA" id="ARBA00023002"/>
    </source>
</evidence>
<dbReference type="PANTHER" id="PTHR42913:SF9">
    <property type="entry name" value="SLR1591 PROTEIN"/>
    <property type="match status" value="1"/>
</dbReference>
<dbReference type="Gene3D" id="3.50.50.100">
    <property type="match status" value="1"/>
</dbReference>
<sequence length="381" mass="40197">MGALTARDRHVLLAGGGHAHAVALRRLAKKPLAPGVSLTLVAPSTQNLYSGALPGVIAGHWTADSIGVPLEPLCAAAGVSFVQDSITSIDAGANTVQLASGNTLSFDLASLDVGSGIRPLEFAGSKNGLVPIRPISPFLLKWQDAIKSIRGSDTPPSIVVIGAGLAGIEVALAIKFRLTQVGVPDAKVHLVDAGNEIASGNSLALRRKLYRALDRANIALWLNARVRSVDAGIVSLSTGETLEAALAVNCAGSAPHDWIGESALSTVQGRVEVDPCLRSTSHTNIWAAGDTSYFKASPLEPAGVFAVRAGPVIAENIQRWSQDQPLTHFNPQSDYLKLVSLGEQKAIAEKFGITLEGGWVWKLKKWIDFSFLRQHSLPARD</sequence>
<dbReference type="Proteomes" id="UP000024816">
    <property type="component" value="Unassembled WGS sequence"/>
</dbReference>
<dbReference type="GO" id="GO:0016301">
    <property type="term" value="F:kinase activity"/>
    <property type="evidence" value="ECO:0007669"/>
    <property type="project" value="UniProtKB-KW"/>
</dbReference>
<keyword evidence="3" id="KW-0274">FAD</keyword>
<evidence type="ECO:0000313" key="7">
    <source>
        <dbReference type="Proteomes" id="UP000024816"/>
    </source>
</evidence>
<evidence type="ECO:0000256" key="2">
    <source>
        <dbReference type="ARBA" id="ARBA00022630"/>
    </source>
</evidence>
<protein>
    <submittedName>
        <fullName evidence="6">Pyridine nucleotide-disulfide oxidoreductase / selenide, water dikinase</fullName>
    </submittedName>
</protein>
<organism evidence="6 7">
    <name type="scientific">Hyphomonas jannaschiana VP2</name>
    <dbReference type="NCBI Taxonomy" id="1280952"/>
    <lineage>
        <taxon>Bacteria</taxon>
        <taxon>Pseudomonadati</taxon>
        <taxon>Pseudomonadota</taxon>
        <taxon>Alphaproteobacteria</taxon>
        <taxon>Hyphomonadales</taxon>
        <taxon>Hyphomonadaceae</taxon>
        <taxon>Hyphomonas</taxon>
    </lineage>
</organism>